<name>A0A699H3D1_TANCI</name>
<sequence length="520" mass="58530">MLLMQAQKNREVLDEEQLLFIAGGQTNTFDEDVDEAPVQDLAFNKDNVFQADQCDAFDSNVDEVPTAQTMFMANLSSTDPIYDEAGPSYDSDILSEVIQIILWYLDSGYSKHITGNHLRLMNFMKKFNETARFENDHFGAIMGYGDYVICDSVISKNDIVERWNHTLMEAARTMLIFSKALIEDHGKLKATSDIEIFVGYAPNRKGPDPTLLMHGQISSGLVPNPIPTAPYVPPTNKDLEILFLWMFNEYLEPSSVERLVPPAPAVQVPIVSASVAARPAIKDNPVAQTEDNPFVKVFALEPSSEESSSGDVTKGYHQEEGIDFEESFAPVARIEVTKIFIENAASKNMIIYQMDVKIAFLNDELKEEVYINTRTVDRSKLDEDSLGIPVNQTRFRGMVGSLMYLTASRPDLVFVVCMCARSLVSEGHRYGTNGLCRCRSWRLLGYPHKYVGKCLVFRRQISELVIEEGEKHYYLNHRDKMADENVPAPAPTRSDEQILPFNAWLPVGKGNLLLDLKNAK</sequence>
<dbReference type="InterPro" id="IPR013103">
    <property type="entry name" value="RVT_2"/>
</dbReference>
<protein>
    <submittedName>
        <fullName evidence="2">Retrovirus-related Pol polyprotein from transposon TNT 1-94</fullName>
    </submittedName>
</protein>
<accession>A0A699H3D1</accession>
<dbReference type="PANTHER" id="PTHR11439:SF483">
    <property type="entry name" value="PEPTIDE SYNTHASE GLIP-LIKE, PUTATIVE (AFU_ORTHOLOGUE AFUA_3G12920)-RELATED"/>
    <property type="match status" value="1"/>
</dbReference>
<gene>
    <name evidence="2" type="ORF">Tci_309687</name>
</gene>
<dbReference type="AlphaFoldDB" id="A0A699H3D1"/>
<dbReference type="PANTHER" id="PTHR11439">
    <property type="entry name" value="GAG-POL-RELATED RETROTRANSPOSON"/>
    <property type="match status" value="1"/>
</dbReference>
<dbReference type="EMBL" id="BKCJ010104775">
    <property type="protein sequence ID" value="GEX37712.1"/>
    <property type="molecule type" value="Genomic_DNA"/>
</dbReference>
<comment type="caution">
    <text evidence="2">The sequence shown here is derived from an EMBL/GenBank/DDBJ whole genome shotgun (WGS) entry which is preliminary data.</text>
</comment>
<evidence type="ECO:0000259" key="1">
    <source>
        <dbReference type="Pfam" id="PF07727"/>
    </source>
</evidence>
<evidence type="ECO:0000313" key="2">
    <source>
        <dbReference type="EMBL" id="GEX37712.1"/>
    </source>
</evidence>
<reference evidence="2" key="1">
    <citation type="journal article" date="2019" name="Sci. Rep.">
        <title>Draft genome of Tanacetum cinerariifolium, the natural source of mosquito coil.</title>
        <authorList>
            <person name="Yamashiro T."/>
            <person name="Shiraishi A."/>
            <person name="Satake H."/>
            <person name="Nakayama K."/>
        </authorList>
    </citation>
    <scope>NUCLEOTIDE SEQUENCE</scope>
</reference>
<dbReference type="Pfam" id="PF07727">
    <property type="entry name" value="RVT_2"/>
    <property type="match status" value="1"/>
</dbReference>
<feature type="non-terminal residue" evidence="2">
    <location>
        <position position="520"/>
    </location>
</feature>
<feature type="domain" description="Reverse transcriptase Ty1/copia-type" evidence="1">
    <location>
        <begin position="312"/>
        <end position="373"/>
    </location>
</feature>
<proteinExistence type="predicted"/>
<organism evidence="2">
    <name type="scientific">Tanacetum cinerariifolium</name>
    <name type="common">Dalmatian daisy</name>
    <name type="synonym">Chrysanthemum cinerariifolium</name>
    <dbReference type="NCBI Taxonomy" id="118510"/>
    <lineage>
        <taxon>Eukaryota</taxon>
        <taxon>Viridiplantae</taxon>
        <taxon>Streptophyta</taxon>
        <taxon>Embryophyta</taxon>
        <taxon>Tracheophyta</taxon>
        <taxon>Spermatophyta</taxon>
        <taxon>Magnoliopsida</taxon>
        <taxon>eudicotyledons</taxon>
        <taxon>Gunneridae</taxon>
        <taxon>Pentapetalae</taxon>
        <taxon>asterids</taxon>
        <taxon>campanulids</taxon>
        <taxon>Asterales</taxon>
        <taxon>Asteraceae</taxon>
        <taxon>Asteroideae</taxon>
        <taxon>Anthemideae</taxon>
        <taxon>Anthemidinae</taxon>
        <taxon>Tanacetum</taxon>
    </lineage>
</organism>